<dbReference type="Proteomes" id="UP000480275">
    <property type="component" value="Unassembled WGS sequence"/>
</dbReference>
<gene>
    <name evidence="5" type="ORF">GHK24_12890</name>
</gene>
<proteinExistence type="inferred from homology"/>
<keyword evidence="2 3" id="KW-0732">Signal</keyword>
<feature type="signal peptide" evidence="3">
    <location>
        <begin position="1"/>
        <end position="30"/>
    </location>
</feature>
<dbReference type="CDD" id="cd06334">
    <property type="entry name" value="PBP1_ABC_ligand_binding-like"/>
    <property type="match status" value="1"/>
</dbReference>
<evidence type="ECO:0000256" key="3">
    <source>
        <dbReference type="SAM" id="SignalP"/>
    </source>
</evidence>
<feature type="domain" description="Leucine-binding protein" evidence="4">
    <location>
        <begin position="36"/>
        <end position="403"/>
    </location>
</feature>
<dbReference type="Gene3D" id="3.40.50.2300">
    <property type="match status" value="2"/>
</dbReference>
<evidence type="ECO:0000256" key="2">
    <source>
        <dbReference type="ARBA" id="ARBA00022729"/>
    </source>
</evidence>
<dbReference type="OrthoDB" id="5297022at2"/>
<feature type="chain" id="PRO_5026705815" evidence="3">
    <location>
        <begin position="31"/>
        <end position="447"/>
    </location>
</feature>
<evidence type="ECO:0000313" key="6">
    <source>
        <dbReference type="Proteomes" id="UP000480275"/>
    </source>
</evidence>
<name>A0A6L5JZC0_RHOTE</name>
<dbReference type="SUPFAM" id="SSF53822">
    <property type="entry name" value="Periplasmic binding protein-like I"/>
    <property type="match status" value="1"/>
</dbReference>
<comment type="caution">
    <text evidence="5">The sequence shown here is derived from an EMBL/GenBank/DDBJ whole genome shotgun (WGS) entry which is preliminary data.</text>
</comment>
<comment type="similarity">
    <text evidence="1">Belongs to the leucine-binding protein family.</text>
</comment>
<dbReference type="PANTHER" id="PTHR47235:SF1">
    <property type="entry name" value="BLR6548 PROTEIN"/>
    <property type="match status" value="1"/>
</dbReference>
<dbReference type="EMBL" id="WIXJ01000014">
    <property type="protein sequence ID" value="MQY52667.1"/>
    <property type="molecule type" value="Genomic_DNA"/>
</dbReference>
<reference evidence="5 6" key="1">
    <citation type="submission" date="2019-10" db="EMBL/GenBank/DDBJ databases">
        <title>Whole-genome sequence of the purple nonsulfur photosynthetic bacterium Rhodocyclus tenuis.</title>
        <authorList>
            <person name="Kyndt J.A."/>
            <person name="Meyer T.E."/>
        </authorList>
    </citation>
    <scope>NUCLEOTIDE SEQUENCE [LARGE SCALE GENOMIC DNA]</scope>
    <source>
        <strain evidence="5 6">DSM 110</strain>
    </source>
</reference>
<evidence type="ECO:0000259" key="4">
    <source>
        <dbReference type="Pfam" id="PF13458"/>
    </source>
</evidence>
<sequence length="447" mass="49095">MKNVIPLKKTLAAAVFSVAALSAAVGDAFAQAKEQFIGLPSYRVGAYAAGGSGLYGGWIDYMAMINERDGGVGGVKLTWEECETEYNNARGVECYERLKKKGSTGNSVFQPVSTGITYSLLDKVVADKIPMVTIGYGRTDAADGRVFPWVFPMITTYWSQATTMVKYIGAKEGGIDKLKGKKIVYLYHDSAFGKEGLTVLEKQAQKYGFSLVLLPVAHPGNEQQSQWLRIRQEKPDWVILWGWGVMNPTALKAAAKTGYPREKMVGVWWAGAEEDTVPAGDAAKGFTAAGFSVAGPNYPVIKAIQDNVYKKNKGNMEDKTRVGSVNYNRGVVHGIITVEAIRTAQAKFGKKPLSGDEMRWGFEHLDIDAKRLKDLGAEGFMPNLKITCADHEGSGLVKYQQWDGKQWKIVSDWIEPDREMVRGMIEESAAKYAKEKGITPRDCAKEG</sequence>
<dbReference type="PANTHER" id="PTHR47235">
    <property type="entry name" value="BLR6548 PROTEIN"/>
    <property type="match status" value="1"/>
</dbReference>
<evidence type="ECO:0000256" key="1">
    <source>
        <dbReference type="ARBA" id="ARBA00010062"/>
    </source>
</evidence>
<protein>
    <submittedName>
        <fullName evidence="5">ABC transporter substrate-binding protein</fullName>
    </submittedName>
</protein>
<organism evidence="5 6">
    <name type="scientific">Rhodocyclus tenuis</name>
    <name type="common">Rhodospirillum tenue</name>
    <dbReference type="NCBI Taxonomy" id="1066"/>
    <lineage>
        <taxon>Bacteria</taxon>
        <taxon>Pseudomonadati</taxon>
        <taxon>Pseudomonadota</taxon>
        <taxon>Betaproteobacteria</taxon>
        <taxon>Rhodocyclales</taxon>
        <taxon>Rhodocyclaceae</taxon>
        <taxon>Rhodocyclus</taxon>
    </lineage>
</organism>
<dbReference type="InterPro" id="IPR028082">
    <property type="entry name" value="Peripla_BP_I"/>
</dbReference>
<accession>A0A6L5JZC0</accession>
<dbReference type="InterPro" id="IPR028081">
    <property type="entry name" value="Leu-bd"/>
</dbReference>
<dbReference type="Pfam" id="PF13458">
    <property type="entry name" value="Peripla_BP_6"/>
    <property type="match status" value="1"/>
</dbReference>
<evidence type="ECO:0000313" key="5">
    <source>
        <dbReference type="EMBL" id="MQY52667.1"/>
    </source>
</evidence>
<dbReference type="AlphaFoldDB" id="A0A6L5JZC0"/>